<accession>A0AAQ1ZIS5</accession>
<dbReference type="InterPro" id="IPR042301">
    <property type="entry name" value="GH115_sf"/>
</dbReference>
<dbReference type="Gene3D" id="3.20.20.520">
    <property type="entry name" value="Glycosyl hydrolase family 115"/>
    <property type="match status" value="1"/>
</dbReference>
<name>A0AAQ1ZIS5_9BACT</name>
<evidence type="ECO:0000256" key="1">
    <source>
        <dbReference type="ARBA" id="ARBA00022801"/>
    </source>
</evidence>
<evidence type="ECO:0000259" key="2">
    <source>
        <dbReference type="Pfam" id="PF17829"/>
    </source>
</evidence>
<dbReference type="Gene3D" id="2.60.120.1620">
    <property type="match status" value="1"/>
</dbReference>
<feature type="domain" description="Gylcosyl hydrolase 115 C-terminal" evidence="2">
    <location>
        <begin position="659"/>
        <end position="760"/>
    </location>
</feature>
<dbReference type="Pfam" id="PF15979">
    <property type="entry name" value="Glyco_hydro_115"/>
    <property type="match status" value="1"/>
</dbReference>
<organism evidence="3 4">
    <name type="scientific">Segatella buccae</name>
    <dbReference type="NCBI Taxonomy" id="28126"/>
    <lineage>
        <taxon>Bacteria</taxon>
        <taxon>Pseudomonadati</taxon>
        <taxon>Bacteroidota</taxon>
        <taxon>Bacteroidia</taxon>
        <taxon>Bacteroidales</taxon>
        <taxon>Prevotellaceae</taxon>
        <taxon>Segatella</taxon>
    </lineage>
</organism>
<comment type="caution">
    <text evidence="3">The sequence shown here is derived from an EMBL/GenBank/DDBJ whole genome shotgun (WGS) entry which is preliminary data.</text>
</comment>
<proteinExistence type="predicted"/>
<dbReference type="InterPro" id="IPR031924">
    <property type="entry name" value="GH115"/>
</dbReference>
<dbReference type="PANTHER" id="PTHR37842:SF2">
    <property type="entry name" value="GYLCOSYL HYDROLASE 115 C-TERMINAL DOMAIN-CONTAINING PROTEIN"/>
    <property type="match status" value="1"/>
</dbReference>
<evidence type="ECO:0000313" key="3">
    <source>
        <dbReference type="EMBL" id="SUB79302.1"/>
    </source>
</evidence>
<dbReference type="PANTHER" id="PTHR37842">
    <property type="match status" value="1"/>
</dbReference>
<dbReference type="AlphaFoldDB" id="A0AAQ1ZIS5"/>
<gene>
    <name evidence="3" type="ORF">NCTC13063_00562</name>
</gene>
<dbReference type="Pfam" id="PF17829">
    <property type="entry name" value="GH115_C"/>
    <property type="match status" value="1"/>
</dbReference>
<dbReference type="GO" id="GO:0005975">
    <property type="term" value="P:carbohydrate metabolic process"/>
    <property type="evidence" value="ECO:0007669"/>
    <property type="project" value="UniProtKB-ARBA"/>
</dbReference>
<dbReference type="Gene3D" id="3.30.379.10">
    <property type="entry name" value="Chitobiase/beta-hexosaminidase domain 2-like"/>
    <property type="match status" value="1"/>
</dbReference>
<protein>
    <recommendedName>
        <fullName evidence="2">Gylcosyl hydrolase 115 C-terminal domain-containing protein</fullName>
    </recommendedName>
</protein>
<keyword evidence="1" id="KW-0378">Hydrolase</keyword>
<dbReference type="InterPro" id="IPR041437">
    <property type="entry name" value="GH115_C"/>
</dbReference>
<dbReference type="Gene3D" id="1.20.58.2150">
    <property type="match status" value="1"/>
</dbReference>
<dbReference type="SUPFAM" id="SSF55545">
    <property type="entry name" value="beta-N-acetylhexosaminidase-like domain"/>
    <property type="match status" value="1"/>
</dbReference>
<dbReference type="EMBL" id="UGTJ01000001">
    <property type="protein sequence ID" value="SUB79302.1"/>
    <property type="molecule type" value="Genomic_DNA"/>
</dbReference>
<reference evidence="3 4" key="1">
    <citation type="submission" date="2018-06" db="EMBL/GenBank/DDBJ databases">
        <authorList>
            <consortium name="Pathogen Informatics"/>
            <person name="Doyle S."/>
        </authorList>
    </citation>
    <scope>NUCLEOTIDE SEQUENCE [LARGE SCALE GENOMIC DNA]</scope>
    <source>
        <strain evidence="3 4">NCTC13063</strain>
    </source>
</reference>
<dbReference type="Proteomes" id="UP000255283">
    <property type="component" value="Unassembled WGS sequence"/>
</dbReference>
<sequence length="763" mass="86620">MKKIVWSIVVALLTVRAGAFELKSGQTVTVSCDTGRTEPVVKSALRMLTGDMAKVLSVKVCIGKEGSIIVRQDGRALNNRKEAFRLQVSGDTLRITGSDAHGVAYGLLEVSRLLGVSPWEWWADATPAKLSAFKLPDGYANEQAPDVEFRGIFINDEDWGLMPWASQTYEPGVKGRIGPKTNARIFELLLRLRANTYWPAMHECTQPFFLTEGNRETAKEYGIYIGGSHCEPMASSTAGEWPRRGVGEYNYVTNRDNVCHFWESRVREVAGQPTLYTIGMRGLHDGAMNGAKTIGEQKTVLERVFADQRQLLGRYVDKDVTKVPQVFIPYKEVLDVYNAGLQVPEDVCLMWCDDNYGYIRHFPTETERWRKGGNGIYYHVSYWGRPHDYLWLGTFSPALLYQQMTTAYDRGIRKIWILNVGDIKPCEYQTELFMDMAWSMEVVRRQGPGAHLGSFLRREFGDKAGAQLLPVMWEHYRLAYIRKPEFMGGTRTEEPDRTYWNTVRDLPWSNDYITRRLSDYQAIENAAEALAGEIREDARDEYFQLVKYPVLAAAEMNKKMLYAQQARHGLCGWEKSDAAHDSIVRLTQTYNALRDGKWQRMMDCQPRRLPVFNPVAHTRAEAPMPQEYAYLYRWNGSECAGGDFTLCEGLGYEGKAVQVGKGKSVLFFFHATGIDSVSVEVSLLPVHPLTGKSIRFRLSLDGTESPVTDYATQGRSEEWKTNVLCNRAVRRFILPLKRQAAHQLILTALDDGVVIDEVMLGDR</sequence>
<evidence type="ECO:0000313" key="4">
    <source>
        <dbReference type="Proteomes" id="UP000255283"/>
    </source>
</evidence>
<dbReference type="GO" id="GO:0016787">
    <property type="term" value="F:hydrolase activity"/>
    <property type="evidence" value="ECO:0007669"/>
    <property type="project" value="UniProtKB-KW"/>
</dbReference>
<dbReference type="InterPro" id="IPR029018">
    <property type="entry name" value="Hex-like_dom2"/>
</dbReference>
<dbReference type="RefSeq" id="WP_115153192.1">
    <property type="nucleotide sequence ID" value="NZ_UGTJ01000001.1"/>
</dbReference>